<dbReference type="AlphaFoldDB" id="A0A1M5TVB9"/>
<dbReference type="EMBL" id="FQXT01000001">
    <property type="protein sequence ID" value="SHH54570.1"/>
    <property type="molecule type" value="Genomic_DNA"/>
</dbReference>
<evidence type="ECO:0000313" key="3">
    <source>
        <dbReference type="EMBL" id="SHH54570.1"/>
    </source>
</evidence>
<sequence length="337" mass="38676">MLTEAGHAVHLVTITDKIGYEFSGRLYNLGKYKNATNGVFNKLKRFQHFKRYLYEQEIDVVLDFRMRRNALKEYCIQRYLYPGFKVVFMVRSSHLNYYFPKPDFAAKRLFKEAGICVLTEAMKQSIEQRFGFQKIKVIPNAINVSAYQQDFTSPDDVIRPYILASGRLQKGVKQFDKLIETYAKSELPKLGIDLYILGQGEMLSELQQLAEDLKIADKIIFKGFVKHPEPYVAHALFTVLCSAFEGFPRVILESLACGTPVIAIDCPTGPRELLDGTNGILVPHQDFEALKEAMNRLALDEPTRNRFKAASQKSIRKFDITQVTPQWQSYLNALYDD</sequence>
<reference evidence="2 5" key="3">
    <citation type="submission" date="2018-07" db="EMBL/GenBank/DDBJ databases">
        <title>Leeuwenhoekiella genomics.</title>
        <authorList>
            <person name="Tahon G."/>
            <person name="Willems A."/>
        </authorList>
    </citation>
    <scope>NUCLEOTIDE SEQUENCE [LARGE SCALE GENOMIC DNA]</scope>
    <source>
        <strain evidence="2 5">LMG 24856</strain>
    </source>
</reference>
<dbReference type="Pfam" id="PF00534">
    <property type="entry name" value="Glycos_transf_1"/>
    <property type="match status" value="1"/>
</dbReference>
<evidence type="ECO:0000313" key="4">
    <source>
        <dbReference type="Proteomes" id="UP000184240"/>
    </source>
</evidence>
<dbReference type="Proteomes" id="UP000184240">
    <property type="component" value="Unassembled WGS sequence"/>
</dbReference>
<keyword evidence="5" id="KW-1185">Reference proteome</keyword>
<organism evidence="3 4">
    <name type="scientific">Leeuwenhoekiella palythoae</name>
    <dbReference type="NCBI Taxonomy" id="573501"/>
    <lineage>
        <taxon>Bacteria</taxon>
        <taxon>Pseudomonadati</taxon>
        <taxon>Bacteroidota</taxon>
        <taxon>Flavobacteriia</taxon>
        <taxon>Flavobacteriales</taxon>
        <taxon>Flavobacteriaceae</taxon>
        <taxon>Leeuwenhoekiella</taxon>
    </lineage>
</organism>
<dbReference type="Gene3D" id="3.40.50.2000">
    <property type="entry name" value="Glycogen Phosphorylase B"/>
    <property type="match status" value="2"/>
</dbReference>
<reference evidence="4" key="2">
    <citation type="submission" date="2016-11" db="EMBL/GenBank/DDBJ databases">
        <authorList>
            <person name="Varghese N."/>
            <person name="Submissions S."/>
        </authorList>
    </citation>
    <scope>NUCLEOTIDE SEQUENCE [LARGE SCALE GENOMIC DNA]</scope>
    <source>
        <strain evidence="4">DSM 19859</strain>
    </source>
</reference>
<dbReference type="GO" id="GO:0016757">
    <property type="term" value="F:glycosyltransferase activity"/>
    <property type="evidence" value="ECO:0007669"/>
    <property type="project" value="InterPro"/>
</dbReference>
<reference evidence="3" key="1">
    <citation type="submission" date="2016-11" db="EMBL/GenBank/DDBJ databases">
        <authorList>
            <person name="Jaros S."/>
            <person name="Januszkiewicz K."/>
            <person name="Wedrychowicz H."/>
        </authorList>
    </citation>
    <scope>NUCLEOTIDE SEQUENCE [LARGE SCALE GENOMIC DNA]</scope>
    <source>
        <strain evidence="3">DSM 19859</strain>
    </source>
</reference>
<dbReference type="Proteomes" id="UP000290037">
    <property type="component" value="Unassembled WGS sequence"/>
</dbReference>
<dbReference type="STRING" id="573501.SAMN04487999_0464"/>
<evidence type="ECO:0000259" key="1">
    <source>
        <dbReference type="Pfam" id="PF00534"/>
    </source>
</evidence>
<keyword evidence="3" id="KW-0808">Transferase</keyword>
<dbReference type="SUPFAM" id="SSF53756">
    <property type="entry name" value="UDP-Glycosyltransferase/glycogen phosphorylase"/>
    <property type="match status" value="1"/>
</dbReference>
<proteinExistence type="predicted"/>
<dbReference type="InterPro" id="IPR001296">
    <property type="entry name" value="Glyco_trans_1"/>
</dbReference>
<dbReference type="EMBL" id="QOVN01000004">
    <property type="protein sequence ID" value="RXG28550.1"/>
    <property type="molecule type" value="Genomic_DNA"/>
</dbReference>
<name>A0A1M5TVB9_9FLAO</name>
<feature type="domain" description="Glycosyl transferase family 1" evidence="1">
    <location>
        <begin position="159"/>
        <end position="313"/>
    </location>
</feature>
<accession>A0A1M5TVB9</accession>
<gene>
    <name evidence="2" type="ORF">DSM01_2010</name>
    <name evidence="3" type="ORF">SAMN04487999_0464</name>
</gene>
<evidence type="ECO:0000313" key="5">
    <source>
        <dbReference type="Proteomes" id="UP000290037"/>
    </source>
</evidence>
<dbReference type="PANTHER" id="PTHR12526:SF630">
    <property type="entry name" value="GLYCOSYLTRANSFERASE"/>
    <property type="match status" value="1"/>
</dbReference>
<protein>
    <submittedName>
        <fullName evidence="2">Glycosyltransferase involved in cell wall biosynthesis</fullName>
    </submittedName>
    <submittedName>
        <fullName evidence="3">Glycosyltransferase involved in cell wall bisynthesis</fullName>
    </submittedName>
</protein>
<dbReference type="PANTHER" id="PTHR12526">
    <property type="entry name" value="GLYCOSYLTRANSFERASE"/>
    <property type="match status" value="1"/>
</dbReference>
<evidence type="ECO:0000313" key="2">
    <source>
        <dbReference type="EMBL" id="RXG28550.1"/>
    </source>
</evidence>